<gene>
    <name evidence="2" type="ORF">GAB14E_1694</name>
</gene>
<reference evidence="2 3" key="1">
    <citation type="submission" date="2014-08" db="EMBL/GenBank/DDBJ databases">
        <title>Genomic and Phenotypic Diversity of Colwellia psychrerythraea strains from Disparate Marine Basins.</title>
        <authorList>
            <person name="Techtmann S.M."/>
            <person name="Stelling S.C."/>
            <person name="Utturkar S.M."/>
            <person name="Alshibli N."/>
            <person name="Harris A."/>
            <person name="Brown S.D."/>
            <person name="Hazen T.C."/>
        </authorList>
    </citation>
    <scope>NUCLEOTIDE SEQUENCE [LARGE SCALE GENOMIC DNA]</scope>
    <source>
        <strain evidence="2 3">GAB14E</strain>
    </source>
</reference>
<dbReference type="OrthoDB" id="5610858at2"/>
<accession>A0A099L4M1</accession>
<protein>
    <recommendedName>
        <fullName evidence="4">Plasmid transfer operon, TraF, protein</fullName>
    </recommendedName>
</protein>
<keyword evidence="1" id="KW-1133">Transmembrane helix</keyword>
<feature type="transmembrane region" description="Helical" evidence="1">
    <location>
        <begin position="20"/>
        <end position="39"/>
    </location>
</feature>
<evidence type="ECO:0000313" key="2">
    <source>
        <dbReference type="EMBL" id="KGJ96818.1"/>
    </source>
</evidence>
<dbReference type="Pfam" id="PF13729">
    <property type="entry name" value="TraF_2"/>
    <property type="match status" value="1"/>
</dbReference>
<evidence type="ECO:0008006" key="4">
    <source>
        <dbReference type="Google" id="ProtNLM"/>
    </source>
</evidence>
<dbReference type="InterPro" id="IPR032811">
    <property type="entry name" value="Put_conjugal_transfer"/>
</dbReference>
<proteinExistence type="predicted"/>
<comment type="caution">
    <text evidence="2">The sequence shown here is derived from an EMBL/GenBank/DDBJ whole genome shotgun (WGS) entry which is preliminary data.</text>
</comment>
<name>A0A099L4M1_COLPS</name>
<dbReference type="Proteomes" id="UP000029868">
    <property type="component" value="Unassembled WGS sequence"/>
</dbReference>
<evidence type="ECO:0000313" key="3">
    <source>
        <dbReference type="Proteomes" id="UP000029868"/>
    </source>
</evidence>
<organism evidence="2 3">
    <name type="scientific">Colwellia psychrerythraea</name>
    <name type="common">Vibrio psychroerythus</name>
    <dbReference type="NCBI Taxonomy" id="28229"/>
    <lineage>
        <taxon>Bacteria</taxon>
        <taxon>Pseudomonadati</taxon>
        <taxon>Pseudomonadota</taxon>
        <taxon>Gammaproteobacteria</taxon>
        <taxon>Alteromonadales</taxon>
        <taxon>Colwelliaceae</taxon>
        <taxon>Colwellia</taxon>
    </lineage>
</organism>
<sequence length="507" mass="56084">MLSLNRVEILQLFTSIRDLINLLPTHSAFIVIALFLWALPSQYVLADIQPRSASLNYSQKSLSNAGNPASAALIVARKDPHVMTGGSIELGGGIEYGNLDELFAKIDELSLLFNPPSEGDDGNDVELPPTPENPIRDYTWEDLFAEYPELEERLDIVKSKVITTAGLLALIASEGYGKAEATSEASFVLNEGLFGGTLLLGMSFKGNSKAVGIFEDINFNSEQAKEQLQTIPGLSESDPVQELDLSGGITLFYNPANNKVKMTVDNDSLLLIKAAKVSQFSLSYSRHALESDLGDLYWGVKPTFYRVGLTNVGTRIGEITDTEALFDDIKNADFIYENGLDMDLGVVWAAEHYQLGASLTSIFEHNYDFPDYDRGRFNSENIISQLDQHVTYTMERQLKLEAGIFTDQRHWSLNVELDANAVVDPMHDEYQWFTLTAGYAADSWWLPSARLGMSRNLAGTGLGYINAGVTMMRFINLDVATTLDTVTLDGSEMRRGANIRLGVQFDY</sequence>
<dbReference type="PATRIC" id="fig|28229.3.peg.866"/>
<keyword evidence="1" id="KW-0472">Membrane</keyword>
<dbReference type="EMBL" id="JQEC01000006">
    <property type="protein sequence ID" value="KGJ96818.1"/>
    <property type="molecule type" value="Genomic_DNA"/>
</dbReference>
<keyword evidence="1" id="KW-0812">Transmembrane</keyword>
<dbReference type="AlphaFoldDB" id="A0A099L4M1"/>
<evidence type="ECO:0000256" key="1">
    <source>
        <dbReference type="SAM" id="Phobius"/>
    </source>
</evidence>